<evidence type="ECO:0000313" key="1">
    <source>
        <dbReference type="EMBL" id="GJG57897.1"/>
    </source>
</evidence>
<name>A0A9R1C8B6_9BACT</name>
<dbReference type="GeneID" id="72468802"/>
<dbReference type="AlphaFoldDB" id="A0A9R1C8B6"/>
<dbReference type="RefSeq" id="WP_223927051.1">
    <property type="nucleotide sequence ID" value="NZ_BPTU01000004.1"/>
</dbReference>
<dbReference type="Proteomes" id="UP000825483">
    <property type="component" value="Unassembled WGS sequence"/>
</dbReference>
<gene>
    <name evidence="1" type="ORF">PRLR5076_07480</name>
</gene>
<evidence type="ECO:0000313" key="2">
    <source>
        <dbReference type="Proteomes" id="UP000825483"/>
    </source>
</evidence>
<accession>A0A9R1C8B6</accession>
<protein>
    <recommendedName>
        <fullName evidence="3">DUF721 domain-containing protein</fullName>
    </recommendedName>
</protein>
<evidence type="ECO:0008006" key="3">
    <source>
        <dbReference type="Google" id="ProtNLM"/>
    </source>
</evidence>
<proteinExistence type="predicted"/>
<dbReference type="PANTHER" id="PTHR36456">
    <property type="entry name" value="UPF0232 PROTEIN SCO3875"/>
    <property type="match status" value="1"/>
</dbReference>
<dbReference type="PANTHER" id="PTHR36456:SF1">
    <property type="entry name" value="UPF0232 PROTEIN SCO3875"/>
    <property type="match status" value="1"/>
</dbReference>
<keyword evidence="2" id="KW-1185">Reference proteome</keyword>
<dbReference type="InterPro" id="IPR007922">
    <property type="entry name" value="DciA-like"/>
</dbReference>
<reference evidence="1" key="1">
    <citation type="journal article" date="2022" name="Int. J. Syst. Evol. Microbiol.">
        <title>Prevotella lacticifex sp. nov., isolated from the rumen of cows.</title>
        <authorList>
            <person name="Shinkai T."/>
            <person name="Ikeyama N."/>
            <person name="Kumagai M."/>
            <person name="Ohmori H."/>
            <person name="Sakamoto M."/>
            <person name="Ohkuma M."/>
            <person name="Mitsumori M."/>
        </authorList>
    </citation>
    <scope>NUCLEOTIDE SEQUENCE</scope>
    <source>
        <strain evidence="1">R5076</strain>
    </source>
</reference>
<dbReference type="EMBL" id="BPUB01000001">
    <property type="protein sequence ID" value="GJG57897.1"/>
    <property type="molecule type" value="Genomic_DNA"/>
</dbReference>
<organism evidence="1 2">
    <name type="scientific">Prevotella lacticifex</name>
    <dbReference type="NCBI Taxonomy" id="2854755"/>
    <lineage>
        <taxon>Bacteria</taxon>
        <taxon>Pseudomonadati</taxon>
        <taxon>Bacteroidota</taxon>
        <taxon>Bacteroidia</taxon>
        <taxon>Bacteroidales</taxon>
        <taxon>Prevotellaceae</taxon>
        <taxon>Prevotella</taxon>
    </lineage>
</organism>
<dbReference type="Pfam" id="PF05258">
    <property type="entry name" value="DciA"/>
    <property type="match status" value="1"/>
</dbReference>
<sequence length="96" mass="11062">MFRRHAKSIDELLNMTLRQEGLETPLLQRRLIGAWPTVAGDLVARYTGERFIRNQVLFIKVPNPALRADLSMRRSEYVAKLNAAVGSMIITDIRFY</sequence>
<comment type="caution">
    <text evidence="1">The sequence shown here is derived from an EMBL/GenBank/DDBJ whole genome shotgun (WGS) entry which is preliminary data.</text>
</comment>